<accession>A0A9N9KWU8</accession>
<dbReference type="CDD" id="cd13965">
    <property type="entry name" value="PT_UbiA_3"/>
    <property type="match status" value="1"/>
</dbReference>
<feature type="transmembrane region" description="Helical" evidence="5">
    <location>
        <begin position="140"/>
        <end position="171"/>
    </location>
</feature>
<dbReference type="InterPro" id="IPR000537">
    <property type="entry name" value="UbiA_prenyltransferase"/>
</dbReference>
<evidence type="ECO:0000256" key="4">
    <source>
        <dbReference type="ARBA" id="ARBA00023136"/>
    </source>
</evidence>
<evidence type="ECO:0000313" key="7">
    <source>
        <dbReference type="Proteomes" id="UP000696280"/>
    </source>
</evidence>
<feature type="transmembrane region" description="Helical" evidence="5">
    <location>
        <begin position="61"/>
        <end position="83"/>
    </location>
</feature>
<name>A0A9N9KWU8_9HELO</name>
<evidence type="ECO:0000313" key="6">
    <source>
        <dbReference type="EMBL" id="CAG8953580.1"/>
    </source>
</evidence>
<evidence type="ECO:0000256" key="1">
    <source>
        <dbReference type="ARBA" id="ARBA00004141"/>
    </source>
</evidence>
<feature type="transmembrane region" description="Helical" evidence="5">
    <location>
        <begin position="254"/>
        <end position="275"/>
    </location>
</feature>
<feature type="transmembrane region" description="Helical" evidence="5">
    <location>
        <begin position="191"/>
        <end position="214"/>
    </location>
</feature>
<keyword evidence="7" id="KW-1185">Reference proteome</keyword>
<dbReference type="PANTHER" id="PTHR42723:SF1">
    <property type="entry name" value="CHLOROPHYLL SYNTHASE, CHLOROPLASTIC"/>
    <property type="match status" value="1"/>
</dbReference>
<dbReference type="GO" id="GO:0016765">
    <property type="term" value="F:transferase activity, transferring alkyl or aryl (other than methyl) groups"/>
    <property type="evidence" value="ECO:0007669"/>
    <property type="project" value="InterPro"/>
</dbReference>
<dbReference type="EMBL" id="CAJVRL010000051">
    <property type="protein sequence ID" value="CAG8953580.1"/>
    <property type="molecule type" value="Genomic_DNA"/>
</dbReference>
<comment type="caution">
    <text evidence="6">The sequence shown here is derived from an EMBL/GenBank/DDBJ whole genome shotgun (WGS) entry which is preliminary data.</text>
</comment>
<keyword evidence="4 5" id="KW-0472">Membrane</keyword>
<comment type="subcellular location">
    <subcellularLocation>
        <location evidence="1">Membrane</location>
        <topology evidence="1">Multi-pass membrane protein</topology>
    </subcellularLocation>
</comment>
<evidence type="ECO:0008006" key="8">
    <source>
        <dbReference type="Google" id="ProtNLM"/>
    </source>
</evidence>
<evidence type="ECO:0000256" key="2">
    <source>
        <dbReference type="ARBA" id="ARBA00022692"/>
    </source>
</evidence>
<keyword evidence="2 5" id="KW-0812">Transmembrane</keyword>
<protein>
    <recommendedName>
        <fullName evidence="8">UbiA prenyltransferase</fullName>
    </recommendedName>
</protein>
<proteinExistence type="predicted"/>
<organism evidence="6 7">
    <name type="scientific">Hymenoscyphus fraxineus</name>
    <dbReference type="NCBI Taxonomy" id="746836"/>
    <lineage>
        <taxon>Eukaryota</taxon>
        <taxon>Fungi</taxon>
        <taxon>Dikarya</taxon>
        <taxon>Ascomycota</taxon>
        <taxon>Pezizomycotina</taxon>
        <taxon>Leotiomycetes</taxon>
        <taxon>Helotiales</taxon>
        <taxon>Helotiaceae</taxon>
        <taxon>Hymenoscyphus</taxon>
    </lineage>
</organism>
<dbReference type="AlphaFoldDB" id="A0A9N9KWU8"/>
<feature type="transmembrane region" description="Helical" evidence="5">
    <location>
        <begin position="308"/>
        <end position="326"/>
    </location>
</feature>
<reference evidence="6" key="1">
    <citation type="submission" date="2021-07" db="EMBL/GenBank/DDBJ databases">
        <authorList>
            <person name="Durling M."/>
        </authorList>
    </citation>
    <scope>NUCLEOTIDE SEQUENCE</scope>
</reference>
<dbReference type="GO" id="GO:0016020">
    <property type="term" value="C:membrane"/>
    <property type="evidence" value="ECO:0007669"/>
    <property type="project" value="UniProtKB-SubCell"/>
</dbReference>
<dbReference type="Pfam" id="PF01040">
    <property type="entry name" value="UbiA"/>
    <property type="match status" value="1"/>
</dbReference>
<evidence type="ECO:0000256" key="5">
    <source>
        <dbReference type="SAM" id="Phobius"/>
    </source>
</evidence>
<dbReference type="Proteomes" id="UP000696280">
    <property type="component" value="Unassembled WGS sequence"/>
</dbReference>
<sequence>MECQNQLIKDDIDGIHENEIQVRFLKRIHEKSTYTEKTNRTLWFHLNTLLLFTKSDIKTTLLPHTVFAISLVLHGAHAESILVGDNLKWRFPFMILWIWVHLLIFTIANQRLPACIVEDTANKSWRPLPSHRISVSEALVLLRTIVPIAMGLSILLGGFEASVTLMTFVWLYNDLEGSGAGPCQRNILNGAGYSCFGWGAVSVLVGGSLNGLLLRWLLLLAAVITTTVHAQDFPDVEGDAKSGRETMPLRYGQAVPRYVLSILSIFWSAICLAFWNISSPLVWAAPILIGGTMAVMTAFRWNQWYDIWVWRLWCFWICILYTLPSFA</sequence>
<dbReference type="InterPro" id="IPR050475">
    <property type="entry name" value="Prenyltransferase_related"/>
</dbReference>
<feature type="transmembrane region" description="Helical" evidence="5">
    <location>
        <begin position="89"/>
        <end position="108"/>
    </location>
</feature>
<dbReference type="PANTHER" id="PTHR42723">
    <property type="entry name" value="CHLOROPHYLL SYNTHASE"/>
    <property type="match status" value="1"/>
</dbReference>
<keyword evidence="3 5" id="KW-1133">Transmembrane helix</keyword>
<evidence type="ECO:0000256" key="3">
    <source>
        <dbReference type="ARBA" id="ARBA00022989"/>
    </source>
</evidence>
<gene>
    <name evidence="6" type="ORF">HYFRA_00010039</name>
</gene>
<feature type="transmembrane region" description="Helical" evidence="5">
    <location>
        <begin position="281"/>
        <end position="301"/>
    </location>
</feature>
<dbReference type="OrthoDB" id="434972at2759"/>